<gene>
    <name evidence="1" type="ORF">M0R45_019051</name>
</gene>
<organism evidence="1 2">
    <name type="scientific">Rubus argutus</name>
    <name type="common">Southern blackberry</name>
    <dbReference type="NCBI Taxonomy" id="59490"/>
    <lineage>
        <taxon>Eukaryota</taxon>
        <taxon>Viridiplantae</taxon>
        <taxon>Streptophyta</taxon>
        <taxon>Embryophyta</taxon>
        <taxon>Tracheophyta</taxon>
        <taxon>Spermatophyta</taxon>
        <taxon>Magnoliopsida</taxon>
        <taxon>eudicotyledons</taxon>
        <taxon>Gunneridae</taxon>
        <taxon>Pentapetalae</taxon>
        <taxon>rosids</taxon>
        <taxon>fabids</taxon>
        <taxon>Rosales</taxon>
        <taxon>Rosaceae</taxon>
        <taxon>Rosoideae</taxon>
        <taxon>Rosoideae incertae sedis</taxon>
        <taxon>Rubus</taxon>
    </lineage>
</organism>
<evidence type="ECO:0000313" key="2">
    <source>
        <dbReference type="Proteomes" id="UP001457282"/>
    </source>
</evidence>
<keyword evidence="2" id="KW-1185">Reference proteome</keyword>
<dbReference type="AlphaFoldDB" id="A0AAW1X7U4"/>
<proteinExistence type="predicted"/>
<comment type="caution">
    <text evidence="1">The sequence shown here is derived from an EMBL/GenBank/DDBJ whole genome shotgun (WGS) entry which is preliminary data.</text>
</comment>
<dbReference type="Proteomes" id="UP001457282">
    <property type="component" value="Unassembled WGS sequence"/>
</dbReference>
<reference evidence="1 2" key="1">
    <citation type="journal article" date="2023" name="G3 (Bethesda)">
        <title>A chromosome-length genome assembly and annotation of blackberry (Rubus argutus, cv. 'Hillquist').</title>
        <authorList>
            <person name="Bruna T."/>
            <person name="Aryal R."/>
            <person name="Dudchenko O."/>
            <person name="Sargent D.J."/>
            <person name="Mead D."/>
            <person name="Buti M."/>
            <person name="Cavallini A."/>
            <person name="Hytonen T."/>
            <person name="Andres J."/>
            <person name="Pham M."/>
            <person name="Weisz D."/>
            <person name="Mascagni F."/>
            <person name="Usai G."/>
            <person name="Natali L."/>
            <person name="Bassil N."/>
            <person name="Fernandez G.E."/>
            <person name="Lomsadze A."/>
            <person name="Armour M."/>
            <person name="Olukolu B."/>
            <person name="Poorten T."/>
            <person name="Britton C."/>
            <person name="Davik J."/>
            <person name="Ashrafi H."/>
            <person name="Aiden E.L."/>
            <person name="Borodovsky M."/>
            <person name="Worthington M."/>
        </authorList>
    </citation>
    <scope>NUCLEOTIDE SEQUENCE [LARGE SCALE GENOMIC DNA]</scope>
    <source>
        <strain evidence="1">PI 553951</strain>
    </source>
</reference>
<evidence type="ECO:0000313" key="1">
    <source>
        <dbReference type="EMBL" id="KAK9931787.1"/>
    </source>
</evidence>
<accession>A0AAW1X7U4</accession>
<sequence>MVHQRNTNENAQAEMSSFLILKFNAAVFIVFTREGWGNLGSRRFLPELDLQYDAVEEIGSIGKVLNQEAKNFFVQTTRILVTFATLASSLYFGSNFDYFRIWDVSRMPCWVQVAL</sequence>
<dbReference type="EMBL" id="JBEDUW010000004">
    <property type="protein sequence ID" value="KAK9931787.1"/>
    <property type="molecule type" value="Genomic_DNA"/>
</dbReference>
<protein>
    <submittedName>
        <fullName evidence="1">Uncharacterized protein</fullName>
    </submittedName>
</protein>
<name>A0AAW1X7U4_RUBAR</name>